<keyword evidence="1" id="KW-0456">Lyase</keyword>
<evidence type="ECO:0008006" key="4">
    <source>
        <dbReference type="Google" id="ProtNLM"/>
    </source>
</evidence>
<feature type="non-terminal residue" evidence="2">
    <location>
        <position position="1"/>
    </location>
</feature>
<gene>
    <name evidence="2" type="ORF">QNN03_38670</name>
</gene>
<sequence>TISPLIMSNDKYSTPLSSRYASEEMSSIFSLRNRFSTWRKLWLNLAIAEKQVGLDVISDEAITQMKNHLTITDEEIEAAAKEEAIVRHDVMAHVHVFYLVPPH</sequence>
<protein>
    <recommendedName>
        <fullName evidence="4">Adenylosuccinate lyase</fullName>
    </recommendedName>
</protein>
<dbReference type="PANTHER" id="PTHR43172:SF1">
    <property type="entry name" value="ADENYLOSUCCINATE LYASE"/>
    <property type="match status" value="1"/>
</dbReference>
<dbReference type="SUPFAM" id="SSF48557">
    <property type="entry name" value="L-aspartase-like"/>
    <property type="match status" value="1"/>
</dbReference>
<reference evidence="2 3" key="1">
    <citation type="submission" date="2023-05" db="EMBL/GenBank/DDBJ databases">
        <title>Streptomyces fuscus sp. nov., a brown-black pigment producing actinomyces isolated from dry sand of Sea duck farm.</title>
        <authorList>
            <person name="Xie J."/>
            <person name="Shen N."/>
        </authorList>
    </citation>
    <scope>NUCLEOTIDE SEQUENCE [LARGE SCALE GENOMIC DNA]</scope>
    <source>
        <strain evidence="2 3">GXMU-J15</strain>
    </source>
</reference>
<dbReference type="InterPro" id="IPR008948">
    <property type="entry name" value="L-Aspartase-like"/>
</dbReference>
<name>A0ABT7JBS9_9ACTN</name>
<dbReference type="Gene3D" id="1.10.275.10">
    <property type="entry name" value="Fumarase/aspartase (N-terminal domain)"/>
    <property type="match status" value="1"/>
</dbReference>
<dbReference type="InterPro" id="IPR024083">
    <property type="entry name" value="Fumarase/histidase_N"/>
</dbReference>
<evidence type="ECO:0000256" key="1">
    <source>
        <dbReference type="ARBA" id="ARBA00023239"/>
    </source>
</evidence>
<dbReference type="PANTHER" id="PTHR43172">
    <property type="entry name" value="ADENYLOSUCCINATE LYASE"/>
    <property type="match status" value="1"/>
</dbReference>
<evidence type="ECO:0000313" key="3">
    <source>
        <dbReference type="Proteomes" id="UP001241926"/>
    </source>
</evidence>
<dbReference type="Proteomes" id="UP001241926">
    <property type="component" value="Unassembled WGS sequence"/>
</dbReference>
<accession>A0ABT7JBS9</accession>
<evidence type="ECO:0000313" key="2">
    <source>
        <dbReference type="EMBL" id="MDL2082338.1"/>
    </source>
</evidence>
<proteinExistence type="predicted"/>
<dbReference type="EMBL" id="JASJUS010000198">
    <property type="protein sequence ID" value="MDL2082338.1"/>
    <property type="molecule type" value="Genomic_DNA"/>
</dbReference>
<organism evidence="2 3">
    <name type="scientific">Streptomyces fuscus</name>
    <dbReference type="NCBI Taxonomy" id="3048495"/>
    <lineage>
        <taxon>Bacteria</taxon>
        <taxon>Bacillati</taxon>
        <taxon>Actinomycetota</taxon>
        <taxon>Actinomycetes</taxon>
        <taxon>Kitasatosporales</taxon>
        <taxon>Streptomycetaceae</taxon>
        <taxon>Streptomyces</taxon>
    </lineage>
</organism>
<comment type="caution">
    <text evidence="2">The sequence shown here is derived from an EMBL/GenBank/DDBJ whole genome shotgun (WGS) entry which is preliminary data.</text>
</comment>
<keyword evidence="3" id="KW-1185">Reference proteome</keyword>